<proteinExistence type="predicted"/>
<evidence type="ECO:0000313" key="2">
    <source>
        <dbReference type="EMBL" id="CAB4199659.1"/>
    </source>
</evidence>
<gene>
    <name evidence="2" type="ORF">UFOVP1358_8</name>
    <name evidence="1" type="ORF">UFOVP931_2</name>
</gene>
<reference evidence="2" key="1">
    <citation type="submission" date="2020-05" db="EMBL/GenBank/DDBJ databases">
        <authorList>
            <person name="Chiriac C."/>
            <person name="Salcher M."/>
            <person name="Ghai R."/>
            <person name="Kavagutti S V."/>
        </authorList>
    </citation>
    <scope>NUCLEOTIDE SEQUENCE</scope>
</reference>
<dbReference type="InterPro" id="IPR024659">
    <property type="entry name" value="Phage_coat_Gp5"/>
</dbReference>
<sequence length="424" mass="45691">MANVFSKEERVAFEDILEGFNDALVLSRNVATYNTNSTEMERSQDTIWRPQPYIATSIDGAPGTDISALYKDMVQLSVPSTLGFSKTVPWTLNAKELRDALQEGRLGDSAKQKLASDINVALMNVASAQGTLFVKRTAAATGFDDVAQAEAAFNEIGVPSYDRYFALSTRDYNGMAGNLAGRQNVTDLPKEAYRRAYVGMIASFDTYKLDYANRKTAAAGGAGLTISTADVAVNYYIPKATSVSVGGKINVDNRYQTVTVSATTNVAAGDAFTIAAVNSVHAITKGDTGQLKTFRVISVDSGTTMTISPPIISNQVASGAGAQYQNCVVNTKSATSAIVFLNTVTAYQNPFWQRDALEILPGRYAVPSDAGTAVMRASTDQGIELVMQKFYDIDTMKTKYRLDTLFGVVCKQPEMAGIMMFSQT</sequence>
<dbReference type="EMBL" id="LR797302">
    <property type="protein sequence ID" value="CAB4199659.1"/>
    <property type="molecule type" value="Genomic_DNA"/>
</dbReference>
<protein>
    <submittedName>
        <fullName evidence="2">Coat protein</fullName>
    </submittedName>
</protein>
<dbReference type="GO" id="GO:0019028">
    <property type="term" value="C:viral capsid"/>
    <property type="evidence" value="ECO:0007669"/>
    <property type="project" value="UniProtKB-KW"/>
</dbReference>
<dbReference type="Pfam" id="PF11651">
    <property type="entry name" value="P22_CoatProtein"/>
    <property type="match status" value="1"/>
</dbReference>
<keyword evidence="2" id="KW-0167">Capsid protein</keyword>
<organism evidence="2">
    <name type="scientific">uncultured Caudovirales phage</name>
    <dbReference type="NCBI Taxonomy" id="2100421"/>
    <lineage>
        <taxon>Viruses</taxon>
        <taxon>Duplodnaviria</taxon>
        <taxon>Heunggongvirae</taxon>
        <taxon>Uroviricota</taxon>
        <taxon>Caudoviricetes</taxon>
        <taxon>Peduoviridae</taxon>
        <taxon>Maltschvirus</taxon>
        <taxon>Maltschvirus maltsch</taxon>
    </lineage>
</organism>
<keyword evidence="2" id="KW-0946">Virion</keyword>
<name>A0A6J5RRA2_9CAUD</name>
<dbReference type="EMBL" id="LR796870">
    <property type="protein sequence ID" value="CAB4171546.1"/>
    <property type="molecule type" value="Genomic_DNA"/>
</dbReference>
<evidence type="ECO:0000313" key="1">
    <source>
        <dbReference type="EMBL" id="CAB4171546.1"/>
    </source>
</evidence>
<accession>A0A6J5RRA2</accession>
<dbReference type="Gene3D" id="2.40.30.240">
    <property type="match status" value="1"/>
</dbReference>